<keyword evidence="1" id="KW-0732">Signal</keyword>
<reference evidence="2 3" key="1">
    <citation type="submission" date="2020-08" db="EMBL/GenBank/DDBJ databases">
        <title>Croceimicrobium hydrocarbonivorans gen. nov., sp. nov., a novel marine bacterium isolated from a bacterial consortium that degrades polyethylene terephthalate.</title>
        <authorList>
            <person name="Liu R."/>
        </authorList>
    </citation>
    <scope>NUCLEOTIDE SEQUENCE [LARGE SCALE GENOMIC DNA]</scope>
    <source>
        <strain evidence="2 3">A20-9</strain>
    </source>
</reference>
<accession>A0A7H0VG24</accession>
<name>A0A7H0VG24_9FLAO</name>
<sequence length="261" mass="29862">MRKIGSILILLSLSLSLQARCTSRGIWVKTLQDSLANGDLILLVGYAHSIDILDSLGSRYPVYLQSGEQKVELEIVEYYKGQVSIASVYLRAKAPLKAGDYYEFHIDNLDPYHEYHLKEREKKGAEGQYKGWWIAKGRSLPVPVQMIPPVFSETIFLPLGCGPESFCKFIADSSYRNRYEVKVELFNHNSQTSHISVIRISLDNELWVGTNMCSGNFYFIKNHSYKIRFCLRNARGEESEWTEWMKAPNPNSSMETDSKKG</sequence>
<keyword evidence="3" id="KW-1185">Reference proteome</keyword>
<dbReference type="EMBL" id="CP060139">
    <property type="protein sequence ID" value="QNR24672.1"/>
    <property type="molecule type" value="Genomic_DNA"/>
</dbReference>
<dbReference type="KEGG" id="chyd:H4K34_02175"/>
<evidence type="ECO:0000313" key="2">
    <source>
        <dbReference type="EMBL" id="QNR24672.1"/>
    </source>
</evidence>
<organism evidence="2 3">
    <name type="scientific">Croceimicrobium hydrocarbonivorans</name>
    <dbReference type="NCBI Taxonomy" id="2761580"/>
    <lineage>
        <taxon>Bacteria</taxon>
        <taxon>Pseudomonadati</taxon>
        <taxon>Bacteroidota</taxon>
        <taxon>Flavobacteriia</taxon>
        <taxon>Flavobacteriales</taxon>
        <taxon>Owenweeksiaceae</taxon>
        <taxon>Croceimicrobium</taxon>
    </lineage>
</organism>
<protein>
    <submittedName>
        <fullName evidence="2">Uncharacterized protein</fullName>
    </submittedName>
</protein>
<feature type="signal peptide" evidence="1">
    <location>
        <begin position="1"/>
        <end position="19"/>
    </location>
</feature>
<evidence type="ECO:0000256" key="1">
    <source>
        <dbReference type="SAM" id="SignalP"/>
    </source>
</evidence>
<evidence type="ECO:0000313" key="3">
    <source>
        <dbReference type="Proteomes" id="UP000516305"/>
    </source>
</evidence>
<dbReference type="RefSeq" id="WP_210759199.1">
    <property type="nucleotide sequence ID" value="NZ_CP060139.1"/>
</dbReference>
<dbReference type="Proteomes" id="UP000516305">
    <property type="component" value="Chromosome"/>
</dbReference>
<proteinExistence type="predicted"/>
<dbReference type="AlphaFoldDB" id="A0A7H0VG24"/>
<feature type="chain" id="PRO_5028872804" evidence="1">
    <location>
        <begin position="20"/>
        <end position="261"/>
    </location>
</feature>
<gene>
    <name evidence="2" type="ORF">H4K34_02175</name>
</gene>